<feature type="transmembrane region" description="Helical" evidence="1">
    <location>
        <begin position="67"/>
        <end position="85"/>
    </location>
</feature>
<sequence>MQYKTHLAVSLAVGIPLMSCAGDLNFPNAMALCAGTLLPDIDYPSSYMGKRNKFISKVANKTLGHRGGTHSLLFAVLVYAFFVWIRNLYFAQAAYFVPFWILCGYLLHLSEDSFSKDGVNWLWPLTKHKAKSGGKFAYYSTGKLSEVLVFLAAGCVVLLELKLAYDGNLKSLTPGRTGEFLKYSIEFLKRILCLKT</sequence>
<dbReference type="PANTHER" id="PTHR35531:SF1">
    <property type="entry name" value="INNER MEMBRANE PROTEIN YBCI-RELATED"/>
    <property type="match status" value="1"/>
</dbReference>
<reference evidence="4" key="1">
    <citation type="submission" date="2016-10" db="EMBL/GenBank/DDBJ databases">
        <authorList>
            <person name="Varghese N."/>
            <person name="Submissions S."/>
        </authorList>
    </citation>
    <scope>NUCLEOTIDE SEQUENCE [LARGE SCALE GENOMIC DNA]</scope>
    <source>
        <strain evidence="4">DSM 20403</strain>
    </source>
</reference>
<feature type="signal peptide" evidence="2">
    <location>
        <begin position="1"/>
        <end position="21"/>
    </location>
</feature>
<dbReference type="AlphaFoldDB" id="A0A1I2RHP8"/>
<proteinExistence type="predicted"/>
<organism evidence="3 4">
    <name type="scientific">Ligilactobacillus ruminis DSM 20403 = NBRC 102161</name>
    <dbReference type="NCBI Taxonomy" id="1423798"/>
    <lineage>
        <taxon>Bacteria</taxon>
        <taxon>Bacillati</taxon>
        <taxon>Bacillota</taxon>
        <taxon>Bacilli</taxon>
        <taxon>Lactobacillales</taxon>
        <taxon>Lactobacillaceae</taxon>
        <taxon>Ligilactobacillus</taxon>
    </lineage>
</organism>
<keyword evidence="2" id="KW-0732">Signal</keyword>
<feature type="transmembrane region" description="Helical" evidence="1">
    <location>
        <begin position="92"/>
        <end position="110"/>
    </location>
</feature>
<dbReference type="RefSeq" id="WP_046922614.1">
    <property type="nucleotide sequence ID" value="NZ_AYYL01000023.1"/>
</dbReference>
<keyword evidence="1" id="KW-0812">Transmembrane</keyword>
<keyword evidence="1" id="KW-1133">Transmembrane helix</keyword>
<dbReference type="OrthoDB" id="5459053at2"/>
<name>A0A1I2RHP8_9LACO</name>
<dbReference type="PANTHER" id="PTHR35531">
    <property type="entry name" value="INNER MEMBRANE PROTEIN YBCI-RELATED"/>
    <property type="match status" value="1"/>
</dbReference>
<keyword evidence="1" id="KW-0472">Membrane</keyword>
<protein>
    <submittedName>
        <fullName evidence="3">Inner membrane protein</fullName>
    </submittedName>
</protein>
<accession>A0A1I2RHP8</accession>
<dbReference type="InterPro" id="IPR007404">
    <property type="entry name" value="YdjM-like"/>
</dbReference>
<evidence type="ECO:0000256" key="2">
    <source>
        <dbReference type="SAM" id="SignalP"/>
    </source>
</evidence>
<gene>
    <name evidence="3" type="ORF">SAMN02910432_01113</name>
</gene>
<evidence type="ECO:0000256" key="1">
    <source>
        <dbReference type="SAM" id="Phobius"/>
    </source>
</evidence>
<dbReference type="Proteomes" id="UP000182635">
    <property type="component" value="Unassembled WGS sequence"/>
</dbReference>
<feature type="chain" id="PRO_5038968568" evidence="2">
    <location>
        <begin position="22"/>
        <end position="196"/>
    </location>
</feature>
<evidence type="ECO:0000313" key="3">
    <source>
        <dbReference type="EMBL" id="SFG37381.1"/>
    </source>
</evidence>
<dbReference type="Pfam" id="PF04307">
    <property type="entry name" value="YdjM"/>
    <property type="match status" value="1"/>
</dbReference>
<evidence type="ECO:0000313" key="4">
    <source>
        <dbReference type="Proteomes" id="UP000182635"/>
    </source>
</evidence>
<dbReference type="EMBL" id="FOPI01000015">
    <property type="protein sequence ID" value="SFG37381.1"/>
    <property type="molecule type" value="Genomic_DNA"/>
</dbReference>